<dbReference type="EMBL" id="LAZR01010913">
    <property type="protein sequence ID" value="KKM64372.1"/>
    <property type="molecule type" value="Genomic_DNA"/>
</dbReference>
<feature type="non-terminal residue" evidence="1">
    <location>
        <position position="1"/>
    </location>
</feature>
<name>A0A0F9M591_9ZZZZ</name>
<accession>A0A0F9M591</accession>
<gene>
    <name evidence="1" type="ORF">LCGC14_1502020</name>
</gene>
<proteinExistence type="predicted"/>
<evidence type="ECO:0000313" key="1">
    <source>
        <dbReference type="EMBL" id="KKM64372.1"/>
    </source>
</evidence>
<organism evidence="1">
    <name type="scientific">marine sediment metagenome</name>
    <dbReference type="NCBI Taxonomy" id="412755"/>
    <lineage>
        <taxon>unclassified sequences</taxon>
        <taxon>metagenomes</taxon>
        <taxon>ecological metagenomes</taxon>
    </lineage>
</organism>
<reference evidence="1" key="1">
    <citation type="journal article" date="2015" name="Nature">
        <title>Complex archaea that bridge the gap between prokaryotes and eukaryotes.</title>
        <authorList>
            <person name="Spang A."/>
            <person name="Saw J.H."/>
            <person name="Jorgensen S.L."/>
            <person name="Zaremba-Niedzwiedzka K."/>
            <person name="Martijn J."/>
            <person name="Lind A.E."/>
            <person name="van Eijk R."/>
            <person name="Schleper C."/>
            <person name="Guy L."/>
            <person name="Ettema T.J."/>
        </authorList>
    </citation>
    <scope>NUCLEOTIDE SEQUENCE</scope>
</reference>
<dbReference type="AlphaFoldDB" id="A0A0F9M591"/>
<sequence>LDSKGLGPDSGPIGQGGLTIRLNPLAQLAQTADRLIKRATFGAILSTRWGDDRVAGLHPGDCRLALHSGTLSAAFNRSILSAYFRHFAPNRSHNHASPGDMLFELRNCGRAGRAGN</sequence>
<comment type="caution">
    <text evidence="1">The sequence shown here is derived from an EMBL/GenBank/DDBJ whole genome shotgun (WGS) entry which is preliminary data.</text>
</comment>
<protein>
    <submittedName>
        <fullName evidence="1">Uncharacterized protein</fullName>
    </submittedName>
</protein>